<comment type="caution">
    <text evidence="1">The sequence shown here is derived from an EMBL/GenBank/DDBJ whole genome shotgun (WGS) entry which is preliminary data.</text>
</comment>
<dbReference type="EMBL" id="JAMDHA010000041">
    <property type="protein sequence ID" value="MDD1011285.1"/>
    <property type="molecule type" value="Genomic_DNA"/>
</dbReference>
<name>A0A9X4C7G7_9PSED</name>
<dbReference type="AlphaFoldDB" id="A0A9X4C7G7"/>
<dbReference type="Proteomes" id="UP001148185">
    <property type="component" value="Unassembled WGS sequence"/>
</dbReference>
<accession>A0A9X4C7G7</accession>
<evidence type="ECO:0000313" key="1">
    <source>
        <dbReference type="EMBL" id="MDD1011285.1"/>
    </source>
</evidence>
<proteinExistence type="predicted"/>
<keyword evidence="2" id="KW-1185">Reference proteome</keyword>
<evidence type="ECO:0000313" key="2">
    <source>
        <dbReference type="Proteomes" id="UP001148185"/>
    </source>
</evidence>
<protein>
    <submittedName>
        <fullName evidence="1">Merozoite surface protein 3b</fullName>
    </submittedName>
</protein>
<sequence>MASSINKALAFGNVLMLTNYLERSMNSLRSIGITFPSQDAPVLALLDKVSVYDANRVTNIAATLQQSTVFNAAVRDKLQGMDIGSRYADISASFDSIRDDAQKMMEWMADGKLQLSERVQLTWLNLRRGSIPDRFEDIRKNYLAVAKSANEQIELEALILDAYQDYRLAMKSAEVDACEVQKLAQVQMDAKRKALADAGAALESPDLEATERVRLELARDVALRDLQEEDKRFQIITDIADQLKAAYNAAELVFARLNQYRSVKERLYQRAVSFFSTNETVLSGLAAGFTSSSGLAETTNTINAMTDGINASLEAQASVGGDQLDAALKAGYGSNLKASSVKALADAVVDFQESSLNLIQELRKESSTASAEIQTITEDSKRRFSALLQKGV</sequence>
<dbReference type="RefSeq" id="WP_273878284.1">
    <property type="nucleotide sequence ID" value="NZ_JAMDHA010000041.1"/>
</dbReference>
<gene>
    <name evidence="1" type="ORF">M5G27_27830</name>
</gene>
<reference evidence="1 2" key="1">
    <citation type="submission" date="2022-05" db="EMBL/GenBank/DDBJ databases">
        <title>Novel Pseudomonas spp. Isolated from a Rainbow Trout Aquaculture Facility.</title>
        <authorList>
            <person name="Testerman T."/>
            <person name="Graf J."/>
        </authorList>
    </citation>
    <scope>NUCLEOTIDE SEQUENCE [LARGE SCALE GENOMIC DNA]</scope>
    <source>
        <strain evidence="1 2">ID1042</strain>
    </source>
</reference>
<keyword evidence="1" id="KW-0477">Merozoite</keyword>
<organism evidence="1 2">
    <name type="scientific">Pseudomonas shahriarae</name>
    <dbReference type="NCBI Taxonomy" id="2745512"/>
    <lineage>
        <taxon>Bacteria</taxon>
        <taxon>Pseudomonadati</taxon>
        <taxon>Pseudomonadota</taxon>
        <taxon>Gammaproteobacteria</taxon>
        <taxon>Pseudomonadales</taxon>
        <taxon>Pseudomonadaceae</taxon>
        <taxon>Pseudomonas</taxon>
    </lineage>
</organism>